<dbReference type="OrthoDB" id="465137at2"/>
<dbReference type="Proteomes" id="UP000000268">
    <property type="component" value="Plasmid pREB1"/>
</dbReference>
<organism evidence="5 6">
    <name type="scientific">Acaryochloris marina (strain MBIC 11017)</name>
    <dbReference type="NCBI Taxonomy" id="329726"/>
    <lineage>
        <taxon>Bacteria</taxon>
        <taxon>Bacillati</taxon>
        <taxon>Cyanobacteriota</taxon>
        <taxon>Cyanophyceae</taxon>
        <taxon>Acaryochloridales</taxon>
        <taxon>Acaryochloridaceae</taxon>
        <taxon>Acaryochloris</taxon>
    </lineage>
</organism>
<dbReference type="SUPFAM" id="SSF50199">
    <property type="entry name" value="Staphylococcal nuclease"/>
    <property type="match status" value="1"/>
</dbReference>
<dbReference type="InterPro" id="IPR035437">
    <property type="entry name" value="SNase_OB-fold_sf"/>
</dbReference>
<accession>A8ZKQ6</accession>
<proteinExistence type="predicted"/>
<evidence type="ECO:0000259" key="4">
    <source>
        <dbReference type="Pfam" id="PF00565"/>
    </source>
</evidence>
<dbReference type="GO" id="GO:0016787">
    <property type="term" value="F:hydrolase activity"/>
    <property type="evidence" value="ECO:0007669"/>
    <property type="project" value="UniProtKB-KW"/>
</dbReference>
<reference evidence="5 6" key="1">
    <citation type="journal article" date="2008" name="Proc. Natl. Acad. Sci. U.S.A.">
        <title>Niche adaptation and genome expansion in the chlorophyll d-producing cyanobacterium Acaryochloris marina.</title>
        <authorList>
            <person name="Swingley W.D."/>
            <person name="Chen M."/>
            <person name="Cheung P.C."/>
            <person name="Conrad A.L."/>
            <person name="Dejesa L.C."/>
            <person name="Hao J."/>
            <person name="Honchak B.M."/>
            <person name="Karbach L.E."/>
            <person name="Kurdoglu A."/>
            <person name="Lahiri S."/>
            <person name="Mastrian S.D."/>
            <person name="Miyashita H."/>
            <person name="Page L."/>
            <person name="Ramakrishna P."/>
            <person name="Satoh S."/>
            <person name="Sattley W.M."/>
            <person name="Shimada Y."/>
            <person name="Taylor H.L."/>
            <person name="Tomo T."/>
            <person name="Tsuchiya T."/>
            <person name="Wang Z.T."/>
            <person name="Raymond J."/>
            <person name="Mimuro M."/>
            <person name="Blankenship R.E."/>
            <person name="Touchman J.W."/>
        </authorList>
    </citation>
    <scope>NUCLEOTIDE SEQUENCE [LARGE SCALE GENOMIC DNA]</scope>
    <source>
        <strain evidence="6">MBIC 11017</strain>
        <plasmid evidence="6">Plasmid pREB1</plasmid>
    </source>
</reference>
<keyword evidence="3" id="KW-0378">Hydrolase</keyword>
<keyword evidence="2" id="KW-0255">Endonuclease</keyword>
<dbReference type="KEGG" id="amr:AM1_A0254"/>
<evidence type="ECO:0000256" key="2">
    <source>
        <dbReference type="ARBA" id="ARBA00022759"/>
    </source>
</evidence>
<dbReference type="EMBL" id="CP000838">
    <property type="protein sequence ID" value="ABW31374.1"/>
    <property type="molecule type" value="Genomic_DNA"/>
</dbReference>
<gene>
    <name evidence="5" type="ordered locus">AM1_A0254</name>
</gene>
<name>A8ZKQ6_ACAM1</name>
<dbReference type="InterPro" id="IPR016071">
    <property type="entry name" value="Staphylococal_nuclease_OB-fold"/>
</dbReference>
<dbReference type="PANTHER" id="PTHR12302:SF3">
    <property type="entry name" value="SERINE_THREONINE-PROTEIN KINASE 31"/>
    <property type="match status" value="1"/>
</dbReference>
<evidence type="ECO:0000313" key="6">
    <source>
        <dbReference type="Proteomes" id="UP000000268"/>
    </source>
</evidence>
<dbReference type="GO" id="GO:0004519">
    <property type="term" value="F:endonuclease activity"/>
    <property type="evidence" value="ECO:0007669"/>
    <property type="project" value="UniProtKB-KW"/>
</dbReference>
<dbReference type="AlphaFoldDB" id="A8ZKQ6"/>
<dbReference type="HOGENOM" id="CLU_2519978_0_0_3"/>
<protein>
    <recommendedName>
        <fullName evidence="4">TNase-like domain-containing protein</fullName>
    </recommendedName>
</protein>
<dbReference type="Gene3D" id="2.40.50.90">
    <property type="match status" value="1"/>
</dbReference>
<evidence type="ECO:0000256" key="1">
    <source>
        <dbReference type="ARBA" id="ARBA00022722"/>
    </source>
</evidence>
<dbReference type="PANTHER" id="PTHR12302">
    <property type="entry name" value="EBNA2 BINDING PROTEIN P100"/>
    <property type="match status" value="1"/>
</dbReference>
<evidence type="ECO:0000313" key="5">
    <source>
        <dbReference type="EMBL" id="ABW31374.1"/>
    </source>
</evidence>
<keyword evidence="1" id="KW-0540">Nuclease</keyword>
<keyword evidence="5" id="KW-0614">Plasmid</keyword>
<keyword evidence="6" id="KW-1185">Reference proteome</keyword>
<sequence>MPLVSATLQLGHERTVAEIYSGGTSVGLQLVREGYAVVYHRYLDGCSESEDQYIAAEEEARTQRLNFWSQSNPVMPWEYRRGKQ</sequence>
<geneLocation type="plasmid" evidence="5 6">
    <name>pREB1</name>
</geneLocation>
<evidence type="ECO:0000256" key="3">
    <source>
        <dbReference type="ARBA" id="ARBA00022801"/>
    </source>
</evidence>
<feature type="domain" description="TNase-like" evidence="4">
    <location>
        <begin position="13"/>
        <end position="70"/>
    </location>
</feature>
<dbReference type="Pfam" id="PF00565">
    <property type="entry name" value="SNase"/>
    <property type="match status" value="1"/>
</dbReference>